<dbReference type="Pfam" id="PF10675">
    <property type="entry name" value="DUF2489"/>
    <property type="match status" value="1"/>
</dbReference>
<dbReference type="Proteomes" id="UP001521137">
    <property type="component" value="Unassembled WGS sequence"/>
</dbReference>
<dbReference type="InterPro" id="IPR019617">
    <property type="entry name" value="DUF2489"/>
</dbReference>
<dbReference type="EMBL" id="JAKGAS010000002">
    <property type="protein sequence ID" value="MCF2947191.1"/>
    <property type="molecule type" value="Genomic_DNA"/>
</dbReference>
<proteinExistence type="predicted"/>
<keyword evidence="1" id="KW-0812">Transmembrane</keyword>
<evidence type="ECO:0000259" key="2">
    <source>
        <dbReference type="Pfam" id="PF10675"/>
    </source>
</evidence>
<reference evidence="3 4" key="1">
    <citation type="submission" date="2022-01" db="EMBL/GenBank/DDBJ databases">
        <title>Paraglaciecola sp. G1-23.</title>
        <authorList>
            <person name="Jin M.S."/>
            <person name="Han D.M."/>
            <person name="Kim H.M."/>
            <person name="Jeon C.O."/>
        </authorList>
    </citation>
    <scope>NUCLEOTIDE SEQUENCE [LARGE SCALE GENOMIC DNA]</scope>
    <source>
        <strain evidence="3 4">G1-23</strain>
    </source>
</reference>
<feature type="domain" description="DUF2489" evidence="2">
    <location>
        <begin position="14"/>
        <end position="141"/>
    </location>
</feature>
<keyword evidence="1" id="KW-0472">Membrane</keyword>
<protein>
    <submittedName>
        <fullName evidence="3">DUF2489 domain-containing protein</fullName>
    </submittedName>
</protein>
<comment type="caution">
    <text evidence="3">The sequence shown here is derived from an EMBL/GenBank/DDBJ whole genome shotgun (WGS) entry which is preliminary data.</text>
</comment>
<accession>A0ABS9D2N9</accession>
<sequence>MVITLISLAVILLVCLAFYAGQLLFRLKKQNLARRKKTQVRLDDISQSIQTIAKATNQGQCDMSEACIRIYHLLEALPLLNKPDFAKQYSSLYKLYDEIRDLPTHQARKEQSKIDTRKQDIHREMLEAKLRPQLLHEISELTRFSVKDF</sequence>
<evidence type="ECO:0000313" key="4">
    <source>
        <dbReference type="Proteomes" id="UP001521137"/>
    </source>
</evidence>
<evidence type="ECO:0000256" key="1">
    <source>
        <dbReference type="SAM" id="Phobius"/>
    </source>
</evidence>
<keyword evidence="1" id="KW-1133">Transmembrane helix</keyword>
<name>A0ABS9D2N9_9ALTE</name>
<dbReference type="RefSeq" id="WP_235310725.1">
    <property type="nucleotide sequence ID" value="NZ_JAKGAS010000002.1"/>
</dbReference>
<feature type="transmembrane region" description="Helical" evidence="1">
    <location>
        <begin position="6"/>
        <end position="27"/>
    </location>
</feature>
<organism evidence="3 4">
    <name type="scientific">Paraglaciecola algarum</name>
    <dbReference type="NCBI Taxonomy" id="3050085"/>
    <lineage>
        <taxon>Bacteria</taxon>
        <taxon>Pseudomonadati</taxon>
        <taxon>Pseudomonadota</taxon>
        <taxon>Gammaproteobacteria</taxon>
        <taxon>Alteromonadales</taxon>
        <taxon>Alteromonadaceae</taxon>
        <taxon>Paraglaciecola</taxon>
    </lineage>
</organism>
<gene>
    <name evidence="3" type="ORF">L0668_03665</name>
</gene>
<keyword evidence="4" id="KW-1185">Reference proteome</keyword>
<evidence type="ECO:0000313" key="3">
    <source>
        <dbReference type="EMBL" id="MCF2947191.1"/>
    </source>
</evidence>